<dbReference type="InterPro" id="IPR036881">
    <property type="entry name" value="Glyco_hydro_3_C_sf"/>
</dbReference>
<dbReference type="AlphaFoldDB" id="A0A2Y9AFU7"/>
<dbReference type="InterPro" id="IPR017853">
    <property type="entry name" value="GH"/>
</dbReference>
<evidence type="ECO:0000313" key="13">
    <source>
        <dbReference type="Proteomes" id="UP000250222"/>
    </source>
</evidence>
<feature type="transmembrane region" description="Helical" evidence="8">
    <location>
        <begin position="846"/>
        <end position="865"/>
    </location>
</feature>
<feature type="region of interest" description="Disordered" evidence="7">
    <location>
        <begin position="787"/>
        <end position="838"/>
    </location>
</feature>
<proteinExistence type="inferred from homology"/>
<dbReference type="InterPro" id="IPR051915">
    <property type="entry name" value="Cellulose_Degrad_GH3"/>
</dbReference>
<name>A0A2Y9AFU7_9MICO</name>
<evidence type="ECO:0000259" key="11">
    <source>
        <dbReference type="Pfam" id="PF01915"/>
    </source>
</evidence>
<evidence type="ECO:0000256" key="9">
    <source>
        <dbReference type="SAM" id="SignalP"/>
    </source>
</evidence>
<comment type="catalytic activity">
    <reaction evidence="1">
        <text>Hydrolysis of terminal, non-reducing beta-D-glucosyl residues with release of beta-D-glucose.</text>
        <dbReference type="EC" id="3.2.1.21"/>
    </reaction>
</comment>
<keyword evidence="6" id="KW-0326">Glycosidase</keyword>
<dbReference type="Pfam" id="PF01915">
    <property type="entry name" value="Glyco_hydro_3_C"/>
    <property type="match status" value="1"/>
</dbReference>
<evidence type="ECO:0000256" key="2">
    <source>
        <dbReference type="ARBA" id="ARBA00005336"/>
    </source>
</evidence>
<feature type="compositionally biased region" description="Pro residues" evidence="7">
    <location>
        <begin position="791"/>
        <end position="804"/>
    </location>
</feature>
<reference evidence="12 13" key="1">
    <citation type="submission" date="2016-10" db="EMBL/GenBank/DDBJ databases">
        <authorList>
            <person name="Cai Z."/>
        </authorList>
    </citation>
    <scope>NUCLEOTIDE SEQUENCE [LARGE SCALE GENOMIC DNA]</scope>
    <source>
        <strain evidence="12 13">CGMCC 1.10826</strain>
    </source>
</reference>
<protein>
    <recommendedName>
        <fullName evidence="3">beta-glucosidase</fullName>
        <ecNumber evidence="3">3.2.1.21</ecNumber>
    </recommendedName>
</protein>
<keyword evidence="8" id="KW-0472">Membrane</keyword>
<dbReference type="Pfam" id="PF00933">
    <property type="entry name" value="Glyco_hydro_3"/>
    <property type="match status" value="1"/>
</dbReference>
<feature type="domain" description="Glycoside hydrolase family 3 C-terminal" evidence="11">
    <location>
        <begin position="525"/>
        <end position="782"/>
    </location>
</feature>
<comment type="similarity">
    <text evidence="2">Belongs to the glycosyl hydrolase 3 family.</text>
</comment>
<sequence>MSRSPRVGLRTAVAVAAAAPLALTLTVGAGAATVPGEIEQPVLEMRSDKELIEVEGYEFRDLNGTGELDAYEDWRLPVEDRVADLVARMSLEEKAGLMLIDTLNAACIDGVRGAVPESADNFINSQHMHRFVFRNTVTGPEDAECGESGGGFRASTSVTPGEAASFTNAVQEMSEATRLGIPALFKSNARNHIDPDARAGINESAGAFSAFPKEAGIAAAALGEESLATGEAPTTGDMSVVEDFAGVMGEEWASIGLRGMYGYMADLSTEPRWYRTHETFTEDAEHAAAIMETLVQTLQGPVPEDGSTHGLALTPETRVALTLKHFPGGGPQELGLDPHYSFGKAQVYPGGFFEEHMLPFEAAIDAGVSSIMPYYGVPVDVPEVGGEGDYPLTGFAFSDSIVNGLLREQLGFTGYVNSDTGIINDRAWGLEDATVPQRVAAAINGGTDTLSGFNDVQTIIDLVEPAEGEPLVSEERVDLAAERLLEPMFMMGLFENPYVDPAVADATIGAEANREVGLDLQRKSLVLLENEETEEGPVLPLQEDSDVYILGDFTEETVAGYGFDVTDGNVEEGEERPSAEDSDYVLISMTARTNAGDYVSNSPESGLDPENGVNPSVIDGVPGLDGESLWGAADACVTQGAESCTDSGLRFGGSYPWESSILDFTGMEAAESWEVVPSLDTIQQVMAEVDDPSKVILHVYFRQPYVLDEESGLRDAGAILAGFGMSDTALMDVLTGDYAPQGRMPFALAGTREAILQQESDTPGYEETDDGALYPFGYGLTYAADVEEPTTPEPEPTTPVPEPTTPDDDGTTPPVTDGDDTDDTPSPAAGADDTADGDLARTGAPVTVLALVAVTVLLLGTALVLQRRFGGARG</sequence>
<feature type="domain" description="Glycoside hydrolase family 3 N-terminal" evidence="10">
    <location>
        <begin position="163"/>
        <end position="485"/>
    </location>
</feature>
<evidence type="ECO:0000256" key="5">
    <source>
        <dbReference type="ARBA" id="ARBA00022801"/>
    </source>
</evidence>
<dbReference type="GO" id="GO:0009251">
    <property type="term" value="P:glucan catabolic process"/>
    <property type="evidence" value="ECO:0007669"/>
    <property type="project" value="TreeGrafter"/>
</dbReference>
<dbReference type="Proteomes" id="UP000250222">
    <property type="component" value="Unassembled WGS sequence"/>
</dbReference>
<dbReference type="EC" id="3.2.1.21" evidence="3"/>
<evidence type="ECO:0000313" key="12">
    <source>
        <dbReference type="EMBL" id="SSA43334.1"/>
    </source>
</evidence>
<dbReference type="PANTHER" id="PTHR30620:SF16">
    <property type="entry name" value="LYSOSOMAL BETA GLUCOSIDASE"/>
    <property type="match status" value="1"/>
</dbReference>
<evidence type="ECO:0000256" key="3">
    <source>
        <dbReference type="ARBA" id="ARBA00012744"/>
    </source>
</evidence>
<dbReference type="Gene3D" id="3.40.50.1700">
    <property type="entry name" value="Glycoside hydrolase family 3 C-terminal domain"/>
    <property type="match status" value="1"/>
</dbReference>
<dbReference type="EMBL" id="UETB01000008">
    <property type="protein sequence ID" value="SSA43334.1"/>
    <property type="molecule type" value="Genomic_DNA"/>
</dbReference>
<dbReference type="Gene3D" id="3.20.20.300">
    <property type="entry name" value="Glycoside hydrolase, family 3, N-terminal domain"/>
    <property type="match status" value="1"/>
</dbReference>
<feature type="signal peptide" evidence="9">
    <location>
        <begin position="1"/>
        <end position="31"/>
    </location>
</feature>
<dbReference type="SUPFAM" id="SSF52279">
    <property type="entry name" value="Beta-D-glucan exohydrolase, C-terminal domain"/>
    <property type="match status" value="1"/>
</dbReference>
<evidence type="ECO:0000259" key="10">
    <source>
        <dbReference type="Pfam" id="PF00933"/>
    </source>
</evidence>
<keyword evidence="5" id="KW-0378">Hydrolase</keyword>
<accession>A0A2Y9AFU7</accession>
<dbReference type="InterPro" id="IPR001764">
    <property type="entry name" value="Glyco_hydro_3_N"/>
</dbReference>
<evidence type="ECO:0000256" key="1">
    <source>
        <dbReference type="ARBA" id="ARBA00000448"/>
    </source>
</evidence>
<gene>
    <name evidence="12" type="ORF">SAMN05216184_10898</name>
</gene>
<keyword evidence="13" id="KW-1185">Reference proteome</keyword>
<keyword evidence="8" id="KW-0812">Transmembrane</keyword>
<feature type="chain" id="PRO_5030061863" description="beta-glucosidase" evidence="9">
    <location>
        <begin position="32"/>
        <end position="874"/>
    </location>
</feature>
<evidence type="ECO:0000256" key="8">
    <source>
        <dbReference type="SAM" id="Phobius"/>
    </source>
</evidence>
<keyword evidence="8" id="KW-1133">Transmembrane helix</keyword>
<dbReference type="OrthoDB" id="3187421at2"/>
<dbReference type="InterPro" id="IPR036962">
    <property type="entry name" value="Glyco_hydro_3_N_sf"/>
</dbReference>
<organism evidence="12 13">
    <name type="scientific">Georgenia satyanarayanai</name>
    <dbReference type="NCBI Taxonomy" id="860221"/>
    <lineage>
        <taxon>Bacteria</taxon>
        <taxon>Bacillati</taxon>
        <taxon>Actinomycetota</taxon>
        <taxon>Actinomycetes</taxon>
        <taxon>Micrococcales</taxon>
        <taxon>Bogoriellaceae</taxon>
        <taxon>Georgenia</taxon>
    </lineage>
</organism>
<dbReference type="RefSeq" id="WP_110852811.1">
    <property type="nucleotide sequence ID" value="NZ_QKLZ01000008.1"/>
</dbReference>
<dbReference type="PANTHER" id="PTHR30620">
    <property type="entry name" value="PERIPLASMIC BETA-GLUCOSIDASE-RELATED"/>
    <property type="match status" value="1"/>
</dbReference>
<evidence type="ECO:0000256" key="6">
    <source>
        <dbReference type="ARBA" id="ARBA00023295"/>
    </source>
</evidence>
<evidence type="ECO:0000256" key="7">
    <source>
        <dbReference type="SAM" id="MobiDB-lite"/>
    </source>
</evidence>
<dbReference type="InterPro" id="IPR002772">
    <property type="entry name" value="Glyco_hydro_3_C"/>
</dbReference>
<keyword evidence="4 9" id="KW-0732">Signal</keyword>
<dbReference type="SUPFAM" id="SSF51445">
    <property type="entry name" value="(Trans)glycosidases"/>
    <property type="match status" value="1"/>
</dbReference>
<dbReference type="GO" id="GO:0008422">
    <property type="term" value="F:beta-glucosidase activity"/>
    <property type="evidence" value="ECO:0007669"/>
    <property type="project" value="UniProtKB-EC"/>
</dbReference>
<evidence type="ECO:0000256" key="4">
    <source>
        <dbReference type="ARBA" id="ARBA00022729"/>
    </source>
</evidence>